<dbReference type="AlphaFoldDB" id="A4BP22"/>
<proteinExistence type="predicted"/>
<protein>
    <submittedName>
        <fullName evidence="1">Uncharacterized protein</fullName>
    </submittedName>
</protein>
<organism evidence="1 2">
    <name type="scientific">Nitrococcus mobilis Nb-231</name>
    <dbReference type="NCBI Taxonomy" id="314278"/>
    <lineage>
        <taxon>Bacteria</taxon>
        <taxon>Pseudomonadati</taxon>
        <taxon>Pseudomonadota</taxon>
        <taxon>Gammaproteobacteria</taxon>
        <taxon>Chromatiales</taxon>
        <taxon>Ectothiorhodospiraceae</taxon>
        <taxon>Nitrococcus</taxon>
    </lineage>
</organism>
<reference evidence="1 2" key="1">
    <citation type="submission" date="2006-02" db="EMBL/GenBank/DDBJ databases">
        <authorList>
            <person name="Waterbury J."/>
            <person name="Ferriera S."/>
            <person name="Johnson J."/>
            <person name="Kravitz S."/>
            <person name="Halpern A."/>
            <person name="Remington K."/>
            <person name="Beeson K."/>
            <person name="Tran B."/>
            <person name="Rogers Y.-H."/>
            <person name="Friedman R."/>
            <person name="Venter J.C."/>
        </authorList>
    </citation>
    <scope>NUCLEOTIDE SEQUENCE [LARGE SCALE GENOMIC DNA]</scope>
    <source>
        <strain evidence="1 2">Nb-231</strain>
    </source>
</reference>
<evidence type="ECO:0000313" key="2">
    <source>
        <dbReference type="Proteomes" id="UP000003374"/>
    </source>
</evidence>
<gene>
    <name evidence="1" type="ORF">NB231_11324</name>
</gene>
<dbReference type="HOGENOM" id="CLU_2992118_0_0_6"/>
<name>A4BP22_9GAMM</name>
<sequence>MITVRSLGVAGLVGEVRYAPICSEKSIKRQNLDKMAGVVQNPATAATASNAMAKEGE</sequence>
<evidence type="ECO:0000313" key="1">
    <source>
        <dbReference type="EMBL" id="EAR22323.1"/>
    </source>
</evidence>
<keyword evidence="2" id="KW-1185">Reference proteome</keyword>
<dbReference type="STRING" id="314278.NB231_11324"/>
<dbReference type="EMBL" id="AAOF01000003">
    <property type="protein sequence ID" value="EAR22323.1"/>
    <property type="molecule type" value="Genomic_DNA"/>
</dbReference>
<comment type="caution">
    <text evidence="1">The sequence shown here is derived from an EMBL/GenBank/DDBJ whole genome shotgun (WGS) entry which is preliminary data.</text>
</comment>
<accession>A4BP22</accession>
<dbReference type="Proteomes" id="UP000003374">
    <property type="component" value="Unassembled WGS sequence"/>
</dbReference>